<feature type="chain" id="PRO_5037435148" evidence="1">
    <location>
        <begin position="17"/>
        <end position="139"/>
    </location>
</feature>
<reference evidence="2" key="1">
    <citation type="submission" date="2020-07" db="EMBL/GenBank/DDBJ databases">
        <title>Huge and variable diversity of episymbiotic CPR bacteria and DPANN archaea in groundwater ecosystems.</title>
        <authorList>
            <person name="He C.Y."/>
            <person name="Keren R."/>
            <person name="Whittaker M."/>
            <person name="Farag I.F."/>
            <person name="Doudna J."/>
            <person name="Cate J.H.D."/>
            <person name="Banfield J.F."/>
        </authorList>
    </citation>
    <scope>NUCLEOTIDE SEQUENCE</scope>
    <source>
        <strain evidence="2">NC_groundwater_1586_Pr3_B-0.1um_66_15</strain>
    </source>
</reference>
<evidence type="ECO:0000313" key="3">
    <source>
        <dbReference type="Proteomes" id="UP000782610"/>
    </source>
</evidence>
<evidence type="ECO:0000313" key="2">
    <source>
        <dbReference type="EMBL" id="MBI4920883.1"/>
    </source>
</evidence>
<keyword evidence="1" id="KW-0732">Signal</keyword>
<proteinExistence type="predicted"/>
<feature type="signal peptide" evidence="1">
    <location>
        <begin position="1"/>
        <end position="16"/>
    </location>
</feature>
<gene>
    <name evidence="2" type="ORF">HY834_03980</name>
</gene>
<evidence type="ECO:0000256" key="1">
    <source>
        <dbReference type="SAM" id="SignalP"/>
    </source>
</evidence>
<sequence length="139" mass="14464">MAVLALLALTAPAAFGKEQSFAAKANGQIEFSMPSGNIGCIYTPAGGTDTYEPVDGGPELSCDRIEPSYVNVRLGPQGKAVLTENPGEQGCCGADNIFAYGNTAHLGGFVCTSSSAGLTCETPDKRHGFCVAKSRMLYY</sequence>
<dbReference type="EMBL" id="JACRAF010000015">
    <property type="protein sequence ID" value="MBI4920883.1"/>
    <property type="molecule type" value="Genomic_DNA"/>
</dbReference>
<accession>A0A933L191</accession>
<dbReference type="AlphaFoldDB" id="A0A933L191"/>
<name>A0A933L191_9HYPH</name>
<protein>
    <submittedName>
        <fullName evidence="2">Uncharacterized protein</fullName>
    </submittedName>
</protein>
<dbReference type="Proteomes" id="UP000782610">
    <property type="component" value="Unassembled WGS sequence"/>
</dbReference>
<comment type="caution">
    <text evidence="2">The sequence shown here is derived from an EMBL/GenBank/DDBJ whole genome shotgun (WGS) entry which is preliminary data.</text>
</comment>
<organism evidence="2 3">
    <name type="scientific">Devosia nanyangense</name>
    <dbReference type="NCBI Taxonomy" id="1228055"/>
    <lineage>
        <taxon>Bacteria</taxon>
        <taxon>Pseudomonadati</taxon>
        <taxon>Pseudomonadota</taxon>
        <taxon>Alphaproteobacteria</taxon>
        <taxon>Hyphomicrobiales</taxon>
        <taxon>Devosiaceae</taxon>
        <taxon>Devosia</taxon>
    </lineage>
</organism>